<dbReference type="InterPro" id="IPR004398">
    <property type="entry name" value="RNA_MeTrfase_RsmD"/>
</dbReference>
<feature type="region of interest" description="Disordered" evidence="3">
    <location>
        <begin position="1"/>
        <end position="24"/>
    </location>
</feature>
<proteinExistence type="predicted"/>
<dbReference type="Gene3D" id="3.40.50.150">
    <property type="entry name" value="Vaccinia Virus protein VP39"/>
    <property type="match status" value="1"/>
</dbReference>
<dbReference type="RefSeq" id="WP_181925750.1">
    <property type="nucleotide sequence ID" value="NZ_LS483233.1"/>
</dbReference>
<protein>
    <recommendedName>
        <fullName evidence="6">Methyltransferase</fullName>
    </recommendedName>
</protein>
<dbReference type="InterPro" id="IPR029063">
    <property type="entry name" value="SAM-dependent_MTases_sf"/>
</dbReference>
<dbReference type="CDD" id="cd02440">
    <property type="entry name" value="AdoMet_MTases"/>
    <property type="match status" value="1"/>
</dbReference>
<name>A0A375J4C8_9BURK</name>
<dbReference type="InterPro" id="IPR002052">
    <property type="entry name" value="DNA_methylase_N6_adenine_CS"/>
</dbReference>
<dbReference type="PANTHER" id="PTHR43542:SF1">
    <property type="entry name" value="METHYLTRANSFERASE"/>
    <property type="match status" value="1"/>
</dbReference>
<keyword evidence="2" id="KW-0808">Transferase</keyword>
<evidence type="ECO:0000313" key="4">
    <source>
        <dbReference type="EMBL" id="SPR98823.1"/>
    </source>
</evidence>
<evidence type="ECO:0008006" key="6">
    <source>
        <dbReference type="Google" id="ProtNLM"/>
    </source>
</evidence>
<dbReference type="Pfam" id="PF03602">
    <property type="entry name" value="Cons_hypoth95"/>
    <property type="match status" value="1"/>
</dbReference>
<dbReference type="PANTHER" id="PTHR43542">
    <property type="entry name" value="METHYLTRANSFERASE"/>
    <property type="match status" value="1"/>
</dbReference>
<accession>A0A375J4C8</accession>
<evidence type="ECO:0000313" key="5">
    <source>
        <dbReference type="Proteomes" id="UP000256805"/>
    </source>
</evidence>
<gene>
    <name evidence="4" type="ORF">CBM2634_A50041</name>
</gene>
<dbReference type="AlphaFoldDB" id="A0A375J4C8"/>
<sequence length="215" mass="22826">MNSRSRLPSPAPRGRSPISPVPRQAPAQVRIIGGRWKRTLLPVPDAQGLRPTPDRVRETLFNWLGQDLSGVECLDLFAGSGALGFEAASRGAAAVTLVESNARVARQLRDNVTRLDAAQVRVLQGDAFAIAAQLPDASFDVVFLDPPFAEDWIGPSLAHAARLSRPGGAVYVETDHPLTGADAPVPAALEIVRHARAGAVHFHLLQHRVPGSAAG</sequence>
<organism evidence="4 5">
    <name type="scientific">Cupriavidus taiwanensis</name>
    <dbReference type="NCBI Taxonomy" id="164546"/>
    <lineage>
        <taxon>Bacteria</taxon>
        <taxon>Pseudomonadati</taxon>
        <taxon>Pseudomonadota</taxon>
        <taxon>Betaproteobacteria</taxon>
        <taxon>Burkholderiales</taxon>
        <taxon>Burkholderiaceae</taxon>
        <taxon>Cupriavidus</taxon>
    </lineage>
</organism>
<dbReference type="PROSITE" id="PS00092">
    <property type="entry name" value="N6_MTASE"/>
    <property type="match status" value="1"/>
</dbReference>
<dbReference type="GO" id="GO:0008168">
    <property type="term" value="F:methyltransferase activity"/>
    <property type="evidence" value="ECO:0007669"/>
    <property type="project" value="UniProtKB-KW"/>
</dbReference>
<dbReference type="GO" id="GO:0031167">
    <property type="term" value="P:rRNA methylation"/>
    <property type="evidence" value="ECO:0007669"/>
    <property type="project" value="InterPro"/>
</dbReference>
<keyword evidence="1" id="KW-0489">Methyltransferase</keyword>
<evidence type="ECO:0000256" key="2">
    <source>
        <dbReference type="ARBA" id="ARBA00022679"/>
    </source>
</evidence>
<dbReference type="Proteomes" id="UP000256805">
    <property type="component" value="Unassembled WGS sequence"/>
</dbReference>
<dbReference type="PIRSF" id="PIRSF004553">
    <property type="entry name" value="CHP00095"/>
    <property type="match status" value="1"/>
</dbReference>
<dbReference type="SUPFAM" id="SSF53335">
    <property type="entry name" value="S-adenosyl-L-methionine-dependent methyltransferases"/>
    <property type="match status" value="1"/>
</dbReference>
<dbReference type="NCBIfam" id="TIGR00095">
    <property type="entry name" value="16S rRNA (guanine(966)-N(2))-methyltransferase RsmD"/>
    <property type="match status" value="1"/>
</dbReference>
<dbReference type="EMBL" id="OVTA01000027">
    <property type="protein sequence ID" value="SPR98823.1"/>
    <property type="molecule type" value="Genomic_DNA"/>
</dbReference>
<reference evidence="4 5" key="1">
    <citation type="submission" date="2018-01" db="EMBL/GenBank/DDBJ databases">
        <authorList>
            <person name="Gaut B.S."/>
            <person name="Morton B.R."/>
            <person name="Clegg M.T."/>
            <person name="Duvall M.R."/>
        </authorList>
    </citation>
    <scope>NUCLEOTIDE SEQUENCE [LARGE SCALE GENOMIC DNA]</scope>
    <source>
        <strain evidence="4">Cupriavidus taiwanensis cmp 52</strain>
    </source>
</reference>
<evidence type="ECO:0000256" key="3">
    <source>
        <dbReference type="SAM" id="MobiDB-lite"/>
    </source>
</evidence>
<evidence type="ECO:0000256" key="1">
    <source>
        <dbReference type="ARBA" id="ARBA00022603"/>
    </source>
</evidence>
<dbReference type="GO" id="GO:0003676">
    <property type="term" value="F:nucleic acid binding"/>
    <property type="evidence" value="ECO:0007669"/>
    <property type="project" value="InterPro"/>
</dbReference>